<evidence type="ECO:0000256" key="3">
    <source>
        <dbReference type="ARBA" id="ARBA00004956"/>
    </source>
</evidence>
<evidence type="ECO:0000259" key="15">
    <source>
        <dbReference type="PROSITE" id="PS50975"/>
    </source>
</evidence>
<evidence type="ECO:0000256" key="5">
    <source>
        <dbReference type="ARBA" id="ARBA00017242"/>
    </source>
</evidence>
<dbReference type="SUPFAM" id="SSF51246">
    <property type="entry name" value="Rudiment single hybrid motif"/>
    <property type="match status" value="1"/>
</dbReference>
<dbReference type="InterPro" id="IPR000089">
    <property type="entry name" value="Biotin_lipoyl"/>
</dbReference>
<dbReference type="GO" id="GO:0005524">
    <property type="term" value="F:ATP binding"/>
    <property type="evidence" value="ECO:0007669"/>
    <property type="project" value="UniProtKB-UniRule"/>
</dbReference>
<dbReference type="InterPro" id="IPR005481">
    <property type="entry name" value="BC-like_N"/>
</dbReference>
<evidence type="ECO:0000256" key="4">
    <source>
        <dbReference type="ARBA" id="ARBA00011750"/>
    </source>
</evidence>
<evidence type="ECO:0000256" key="10">
    <source>
        <dbReference type="ARBA" id="ARBA00023267"/>
    </source>
</evidence>
<dbReference type="Pfam" id="PF00364">
    <property type="entry name" value="Biotin_lipoyl"/>
    <property type="match status" value="1"/>
</dbReference>
<comment type="cofactor">
    <cofactor evidence="1">
        <name>biotin</name>
        <dbReference type="ChEBI" id="CHEBI:57586"/>
    </cofactor>
</comment>
<comment type="function">
    <text evidence="2">This protein is a component of the acetyl coenzyme A carboxylase complex; first, biotin carboxylase catalyzes the carboxylation of the carrier protein and then the transcarboxylase transfers the carboxyl group to form malonyl-CoA.</text>
</comment>
<comment type="caution">
    <text evidence="17">The sequence shown here is derived from an EMBL/GenBank/DDBJ whole genome shotgun (WGS) entry which is preliminary data.</text>
</comment>
<dbReference type="InterPro" id="IPR011054">
    <property type="entry name" value="Rudment_hybrid_motif"/>
</dbReference>
<dbReference type="SMART" id="SM00878">
    <property type="entry name" value="Biotin_carb_C"/>
    <property type="match status" value="1"/>
</dbReference>
<gene>
    <name evidence="17" type="ORF">B1991_13060</name>
</gene>
<dbReference type="Gene3D" id="3.30.700.40">
    <property type="match status" value="1"/>
</dbReference>
<keyword evidence="7 13" id="KW-0547">Nucleotide-binding</keyword>
<evidence type="ECO:0000256" key="12">
    <source>
        <dbReference type="ARBA" id="ARBA00048600"/>
    </source>
</evidence>
<dbReference type="InterPro" id="IPR011761">
    <property type="entry name" value="ATP-grasp"/>
</dbReference>
<dbReference type="GO" id="GO:0046872">
    <property type="term" value="F:metal ion binding"/>
    <property type="evidence" value="ECO:0007669"/>
    <property type="project" value="InterPro"/>
</dbReference>
<dbReference type="PROSITE" id="PS00866">
    <property type="entry name" value="CPSASE_1"/>
    <property type="match status" value="1"/>
</dbReference>
<evidence type="ECO:0000313" key="17">
    <source>
        <dbReference type="EMBL" id="THD06435.1"/>
    </source>
</evidence>
<dbReference type="EMBL" id="MWIO01000035">
    <property type="protein sequence ID" value="THD06435.1"/>
    <property type="molecule type" value="Genomic_DNA"/>
</dbReference>
<reference evidence="17 18" key="1">
    <citation type="submission" date="2017-02" db="EMBL/GenBank/DDBJ databases">
        <title>Whole genome sequencing of Rhodanobacter lindaniclasticus DSM 17932.</title>
        <authorList>
            <person name="Kumar S."/>
            <person name="Patil P."/>
            <person name="Patil P.B."/>
        </authorList>
    </citation>
    <scope>NUCLEOTIDE SEQUENCE [LARGE SCALE GENOMIC DNA]</scope>
    <source>
        <strain evidence="17 18">DSM 17932</strain>
    </source>
</reference>
<dbReference type="FunFam" id="3.40.50.20:FF:000010">
    <property type="entry name" value="Propionyl-CoA carboxylase subunit alpha"/>
    <property type="match status" value="1"/>
</dbReference>
<keyword evidence="10" id="KW-0092">Biotin</keyword>
<dbReference type="GO" id="GO:0004075">
    <property type="term" value="F:biotin carboxylase activity"/>
    <property type="evidence" value="ECO:0007669"/>
    <property type="project" value="UniProtKB-EC"/>
</dbReference>
<keyword evidence="9" id="KW-0809">Transit peptide</keyword>
<dbReference type="InterPro" id="IPR011053">
    <property type="entry name" value="Single_hybrid_motif"/>
</dbReference>
<comment type="subunit">
    <text evidence="4">Acetyl-CoA carboxylase is a heterohexamer of biotin carboxyl carrier protein, biotin carboxylase and the two subunits of carboxyl transferase in a 2:2 complex.</text>
</comment>
<dbReference type="InterPro" id="IPR050856">
    <property type="entry name" value="Biotin_carboxylase_complex"/>
</dbReference>
<dbReference type="Pfam" id="PF21139">
    <property type="entry name" value="BT_MCC_alpha"/>
    <property type="match status" value="1"/>
</dbReference>
<dbReference type="RefSeq" id="WP_136259123.1">
    <property type="nucleotide sequence ID" value="NZ_MWIO01000035.1"/>
</dbReference>
<keyword evidence="6" id="KW-0436">Ligase</keyword>
<evidence type="ECO:0000259" key="14">
    <source>
        <dbReference type="PROSITE" id="PS50968"/>
    </source>
</evidence>
<evidence type="ECO:0000256" key="13">
    <source>
        <dbReference type="PROSITE-ProRule" id="PRU00409"/>
    </source>
</evidence>
<dbReference type="PROSITE" id="PS50979">
    <property type="entry name" value="BC"/>
    <property type="match status" value="1"/>
</dbReference>
<dbReference type="Proteomes" id="UP000306317">
    <property type="component" value="Unassembled WGS sequence"/>
</dbReference>
<dbReference type="FunFam" id="3.30.1490.20:FF:000003">
    <property type="entry name" value="acetyl-CoA carboxylase isoform X1"/>
    <property type="match status" value="1"/>
</dbReference>
<dbReference type="InterPro" id="IPR001882">
    <property type="entry name" value="Biotin_BS"/>
</dbReference>
<evidence type="ECO:0000256" key="6">
    <source>
        <dbReference type="ARBA" id="ARBA00022598"/>
    </source>
</evidence>
<evidence type="ECO:0000256" key="1">
    <source>
        <dbReference type="ARBA" id="ARBA00001953"/>
    </source>
</evidence>
<dbReference type="Pfam" id="PF02785">
    <property type="entry name" value="Biotin_carb_C"/>
    <property type="match status" value="1"/>
</dbReference>
<evidence type="ECO:0000256" key="9">
    <source>
        <dbReference type="ARBA" id="ARBA00022946"/>
    </source>
</evidence>
<comment type="catalytic activity">
    <reaction evidence="12">
        <text>N(6)-biotinyl-L-lysyl-[protein] + hydrogencarbonate + ATP = N(6)-carboxybiotinyl-L-lysyl-[protein] + ADP + phosphate + H(+)</text>
        <dbReference type="Rhea" id="RHEA:13501"/>
        <dbReference type="Rhea" id="RHEA-COMP:10505"/>
        <dbReference type="Rhea" id="RHEA-COMP:10506"/>
        <dbReference type="ChEBI" id="CHEBI:15378"/>
        <dbReference type="ChEBI" id="CHEBI:17544"/>
        <dbReference type="ChEBI" id="CHEBI:30616"/>
        <dbReference type="ChEBI" id="CHEBI:43474"/>
        <dbReference type="ChEBI" id="CHEBI:83144"/>
        <dbReference type="ChEBI" id="CHEBI:83145"/>
        <dbReference type="ChEBI" id="CHEBI:456216"/>
        <dbReference type="EC" id="6.3.4.14"/>
    </reaction>
</comment>
<dbReference type="Gene3D" id="2.40.50.100">
    <property type="match status" value="1"/>
</dbReference>
<proteinExistence type="predicted"/>
<dbReference type="SUPFAM" id="SSF52440">
    <property type="entry name" value="PreATP-grasp domain"/>
    <property type="match status" value="1"/>
</dbReference>
<evidence type="ECO:0000313" key="18">
    <source>
        <dbReference type="Proteomes" id="UP000306317"/>
    </source>
</evidence>
<dbReference type="FunFam" id="3.30.470.20:FF:000028">
    <property type="entry name" value="Methylcrotonoyl-CoA carboxylase subunit alpha, mitochondrial"/>
    <property type="match status" value="1"/>
</dbReference>
<sequence length="662" mass="72061">MFERVLIANRGEIACRVIRTCRRLGIHTIAVYSEADQDAQHVRLADEAWPIGGPLPADSYLRIDAILDAAKKSGAQAIHPGYGFLSENTAFSRACQQAGIVFIGPDPESIEAMGSKAAAKQLMAKHAVPLVPGYSGDKQDNAHLAEQAHAIGYPLIIKPSAGGGGKGMQIVRSEAEFPEALATAQRVAQAAFGDASMLLERYVEHPRHIEFQIFGDRHGNIIHLGERECSAQRRYQKVLEETPSPFLTPEKRADMGAAAVAAARAVNYVGAGTVEFIVGPAGDFHFMEMNTRLQVEHPVTELTHGVDLVEWQLRIADGEPLPLAQKDVISRGHAIEVRLYAEDPDQNFLPGSGKLQTLHLPAPSTHVRLDGGVVEGDTVTIFYDPMIAKLIVWDEDRPKALQRMREALAACEIIGPKSNIGFLERLVRHPAVVEGRIDTSYLDRHLEEFLVGDAVPGEDVLFAAATAALLHDEANVAGAATDPHSPWARADAWRIGHPGKRIVALGWREQRFEIEARGHAGNYQLRYGETSCEAHGACLSHDNLSARFDGESQRVPLHVDAAHVLLHDAHGQRYSFSRAAAFAWEATDAAGGNQIIAPMPGRIVLVKARAGDTVEQGRELLVMEAMKMELALKAPRDGTIESINAMQGEFVEADAVLVRFAE</sequence>
<feature type="domain" description="ATP-grasp" evidence="15">
    <location>
        <begin position="120"/>
        <end position="317"/>
    </location>
</feature>
<dbReference type="PROSITE" id="PS00188">
    <property type="entry name" value="BIOTIN"/>
    <property type="match status" value="1"/>
</dbReference>
<dbReference type="SUPFAM" id="SSF51230">
    <property type="entry name" value="Single hybrid motif"/>
    <property type="match status" value="1"/>
</dbReference>
<dbReference type="FunFam" id="2.40.50.100:FF:000003">
    <property type="entry name" value="Acetyl-CoA carboxylase biotin carboxyl carrier protein"/>
    <property type="match status" value="1"/>
</dbReference>
<evidence type="ECO:0000256" key="2">
    <source>
        <dbReference type="ARBA" id="ARBA00003761"/>
    </source>
</evidence>
<dbReference type="PROSITE" id="PS50968">
    <property type="entry name" value="BIOTINYL_LIPOYL"/>
    <property type="match status" value="1"/>
</dbReference>
<dbReference type="Pfam" id="PF02786">
    <property type="entry name" value="CPSase_L_D2"/>
    <property type="match status" value="1"/>
</dbReference>
<dbReference type="Gene3D" id="3.30.470.20">
    <property type="entry name" value="ATP-grasp fold, B domain"/>
    <property type="match status" value="1"/>
</dbReference>
<dbReference type="InterPro" id="IPR048429">
    <property type="entry name" value="MCC_alpha_BT"/>
</dbReference>
<protein>
    <recommendedName>
        <fullName evidence="5">Biotin carboxylase</fullName>
    </recommendedName>
    <alternativeName>
        <fullName evidence="11">Acetyl-coenzyme A carboxylase biotin carboxylase subunit A</fullName>
    </alternativeName>
</protein>
<feature type="domain" description="Biotin carboxylation" evidence="16">
    <location>
        <begin position="1"/>
        <end position="447"/>
    </location>
</feature>
<evidence type="ECO:0000256" key="8">
    <source>
        <dbReference type="ARBA" id="ARBA00022840"/>
    </source>
</evidence>
<dbReference type="InterPro" id="IPR005479">
    <property type="entry name" value="CPAse_ATP-bd"/>
</dbReference>
<dbReference type="InterPro" id="IPR011764">
    <property type="entry name" value="Biotin_carboxylation_dom"/>
</dbReference>
<dbReference type="PROSITE" id="PS50975">
    <property type="entry name" value="ATP_GRASP"/>
    <property type="match status" value="1"/>
</dbReference>
<keyword evidence="18" id="KW-1185">Reference proteome</keyword>
<dbReference type="PANTHER" id="PTHR18866">
    <property type="entry name" value="CARBOXYLASE:PYRUVATE/ACETYL-COA/PROPIONYL-COA CARBOXYLASE"/>
    <property type="match status" value="1"/>
</dbReference>
<evidence type="ECO:0000256" key="11">
    <source>
        <dbReference type="ARBA" id="ARBA00033786"/>
    </source>
</evidence>
<evidence type="ECO:0000259" key="16">
    <source>
        <dbReference type="PROSITE" id="PS50979"/>
    </source>
</evidence>
<keyword evidence="8 13" id="KW-0067">ATP-binding</keyword>
<dbReference type="InterPro" id="IPR016185">
    <property type="entry name" value="PreATP-grasp_dom_sf"/>
</dbReference>
<organism evidence="17 18">
    <name type="scientific">Rhodanobacter lindaniclasticus</name>
    <dbReference type="NCBI Taxonomy" id="75310"/>
    <lineage>
        <taxon>Bacteria</taxon>
        <taxon>Pseudomonadati</taxon>
        <taxon>Pseudomonadota</taxon>
        <taxon>Gammaproteobacteria</taxon>
        <taxon>Lysobacterales</taxon>
        <taxon>Rhodanobacteraceae</taxon>
        <taxon>Rhodanobacter</taxon>
    </lineage>
</organism>
<dbReference type="PROSITE" id="PS00867">
    <property type="entry name" value="CPSASE_2"/>
    <property type="match status" value="1"/>
</dbReference>
<comment type="pathway">
    <text evidence="3">Lipid metabolism; malonyl-CoA biosynthesis; malonyl-CoA from acetyl-CoA: step 1/1.</text>
</comment>
<dbReference type="AlphaFoldDB" id="A0A4S3KD85"/>
<dbReference type="CDD" id="cd06850">
    <property type="entry name" value="biotinyl_domain"/>
    <property type="match status" value="1"/>
</dbReference>
<dbReference type="InterPro" id="IPR005482">
    <property type="entry name" value="Biotin_COase_C"/>
</dbReference>
<dbReference type="PANTHER" id="PTHR18866:SF33">
    <property type="entry name" value="METHYLCROTONOYL-COA CARBOXYLASE SUBUNIT ALPHA, MITOCHONDRIAL-RELATED"/>
    <property type="match status" value="1"/>
</dbReference>
<accession>A0A4S3KD85</accession>
<dbReference type="SUPFAM" id="SSF56059">
    <property type="entry name" value="Glutathione synthetase ATP-binding domain-like"/>
    <property type="match status" value="1"/>
</dbReference>
<dbReference type="Pfam" id="PF00289">
    <property type="entry name" value="Biotin_carb_N"/>
    <property type="match status" value="1"/>
</dbReference>
<feature type="domain" description="Lipoyl-binding" evidence="14">
    <location>
        <begin position="583"/>
        <end position="661"/>
    </location>
</feature>
<dbReference type="OrthoDB" id="9763189at2"/>
<dbReference type="NCBIfam" id="NF006367">
    <property type="entry name" value="PRK08591.1"/>
    <property type="match status" value="1"/>
</dbReference>
<name>A0A4S3KD85_9GAMM</name>
<evidence type="ECO:0000256" key="7">
    <source>
        <dbReference type="ARBA" id="ARBA00022741"/>
    </source>
</evidence>